<dbReference type="InterPro" id="IPR050828">
    <property type="entry name" value="C-type_lectin/matrix_domain"/>
</dbReference>
<feature type="transmembrane region" description="Helical" evidence="3">
    <location>
        <begin position="12"/>
        <end position="31"/>
    </location>
</feature>
<dbReference type="EMBL" id="AGCU01028685">
    <property type="status" value="NOT_ANNOTATED_CDS"/>
    <property type="molecule type" value="Genomic_DNA"/>
</dbReference>
<keyword evidence="3" id="KW-0812">Transmembrane</keyword>
<evidence type="ECO:0000256" key="1">
    <source>
        <dbReference type="ARBA" id="ARBA00004401"/>
    </source>
</evidence>
<dbReference type="EMBL" id="AGCU01028688">
    <property type="status" value="NOT_ANNOTATED_CDS"/>
    <property type="molecule type" value="Genomic_DNA"/>
</dbReference>
<keyword evidence="6" id="KW-1185">Reference proteome</keyword>
<organism evidence="5 6">
    <name type="scientific">Pelodiscus sinensis</name>
    <name type="common">Chinese softshell turtle</name>
    <name type="synonym">Trionyx sinensis</name>
    <dbReference type="NCBI Taxonomy" id="13735"/>
    <lineage>
        <taxon>Eukaryota</taxon>
        <taxon>Metazoa</taxon>
        <taxon>Chordata</taxon>
        <taxon>Craniata</taxon>
        <taxon>Vertebrata</taxon>
        <taxon>Euteleostomi</taxon>
        <taxon>Archelosauria</taxon>
        <taxon>Testudinata</taxon>
        <taxon>Testudines</taxon>
        <taxon>Cryptodira</taxon>
        <taxon>Trionychia</taxon>
        <taxon>Trionychidae</taxon>
        <taxon>Pelodiscus</taxon>
    </lineage>
</organism>
<reference evidence="5" key="4">
    <citation type="submission" date="2025-09" db="UniProtKB">
        <authorList>
            <consortium name="Ensembl"/>
        </authorList>
    </citation>
    <scope>IDENTIFICATION</scope>
</reference>
<dbReference type="Gene3D" id="3.10.100.10">
    <property type="entry name" value="Mannose-Binding Protein A, subunit A"/>
    <property type="match status" value="1"/>
</dbReference>
<reference evidence="6" key="2">
    <citation type="journal article" date="2013" name="Nat. Genet.">
        <title>The draft genomes of soft-shell turtle and green sea turtle yield insights into the development and evolution of the turtle-specific body plan.</title>
        <authorList>
            <person name="Wang Z."/>
            <person name="Pascual-Anaya J."/>
            <person name="Zadissa A."/>
            <person name="Li W."/>
            <person name="Niimura Y."/>
            <person name="Huang Z."/>
            <person name="Li C."/>
            <person name="White S."/>
            <person name="Xiong Z."/>
            <person name="Fang D."/>
            <person name="Wang B."/>
            <person name="Ming Y."/>
            <person name="Chen Y."/>
            <person name="Zheng Y."/>
            <person name="Kuraku S."/>
            <person name="Pignatelli M."/>
            <person name="Herrero J."/>
            <person name="Beal K."/>
            <person name="Nozawa M."/>
            <person name="Li Q."/>
            <person name="Wang J."/>
            <person name="Zhang H."/>
            <person name="Yu L."/>
            <person name="Shigenobu S."/>
            <person name="Wang J."/>
            <person name="Liu J."/>
            <person name="Flicek P."/>
            <person name="Searle S."/>
            <person name="Wang J."/>
            <person name="Kuratani S."/>
            <person name="Yin Y."/>
            <person name="Aken B."/>
            <person name="Zhang G."/>
            <person name="Irie N."/>
        </authorList>
    </citation>
    <scope>NUCLEOTIDE SEQUENCE [LARGE SCALE GENOMIC DNA]</scope>
    <source>
        <strain evidence="6">Daiwa-1</strain>
    </source>
</reference>
<dbReference type="InterPro" id="IPR016186">
    <property type="entry name" value="C-type_lectin-like/link_sf"/>
</dbReference>
<dbReference type="InterPro" id="IPR001304">
    <property type="entry name" value="C-type_lectin-like"/>
</dbReference>
<evidence type="ECO:0000313" key="6">
    <source>
        <dbReference type="Proteomes" id="UP000007267"/>
    </source>
</evidence>
<dbReference type="SMART" id="SM00034">
    <property type="entry name" value="CLECT"/>
    <property type="match status" value="1"/>
</dbReference>
<reference evidence="5" key="3">
    <citation type="submission" date="2025-08" db="UniProtKB">
        <authorList>
            <consortium name="Ensembl"/>
        </authorList>
    </citation>
    <scope>IDENTIFICATION</scope>
</reference>
<protein>
    <recommendedName>
        <fullName evidence="4">C-type lectin domain-containing protein</fullName>
    </recommendedName>
</protein>
<dbReference type="Proteomes" id="UP000007267">
    <property type="component" value="Unassembled WGS sequence"/>
</dbReference>
<dbReference type="EMBL" id="AGCU01028686">
    <property type="status" value="NOT_ANNOTATED_CDS"/>
    <property type="molecule type" value="Genomic_DNA"/>
</dbReference>
<dbReference type="PROSITE" id="PS50041">
    <property type="entry name" value="C_TYPE_LECTIN_2"/>
    <property type="match status" value="1"/>
</dbReference>
<dbReference type="EMBL" id="AGCU01028684">
    <property type="status" value="NOT_ANNOTATED_CDS"/>
    <property type="molecule type" value="Genomic_DNA"/>
</dbReference>
<comment type="subcellular location">
    <subcellularLocation>
        <location evidence="1">Cell membrane</location>
        <topology evidence="1">Single-pass type II membrane protein</topology>
    </subcellularLocation>
</comment>
<proteinExistence type="predicted"/>
<evidence type="ECO:0000313" key="5">
    <source>
        <dbReference type="Ensembl" id="ENSPSIP00000004675.1"/>
    </source>
</evidence>
<dbReference type="InterPro" id="IPR033992">
    <property type="entry name" value="NKR-like_CTLD"/>
</dbReference>
<dbReference type="AlphaFoldDB" id="K7F9G5"/>
<dbReference type="GO" id="GO:0030246">
    <property type="term" value="F:carbohydrate binding"/>
    <property type="evidence" value="ECO:0007669"/>
    <property type="project" value="UniProtKB-KW"/>
</dbReference>
<reference evidence="6" key="1">
    <citation type="submission" date="2011-10" db="EMBL/GenBank/DDBJ databases">
        <authorList>
            <consortium name="Soft-shell Turtle Genome Consortium"/>
        </authorList>
    </citation>
    <scope>NUCLEOTIDE SEQUENCE [LARGE SCALE GENOMIC DNA]</scope>
    <source>
        <strain evidence="6">Daiwa-1</strain>
    </source>
</reference>
<dbReference type="EMBL" id="AGCU01028687">
    <property type="status" value="NOT_ANNOTATED_CDS"/>
    <property type="molecule type" value="Genomic_DNA"/>
</dbReference>
<dbReference type="SUPFAM" id="SSF56436">
    <property type="entry name" value="C-type lectin-like"/>
    <property type="match status" value="1"/>
</dbReference>
<evidence type="ECO:0000259" key="4">
    <source>
        <dbReference type="PROSITE" id="PS50041"/>
    </source>
</evidence>
<dbReference type="GO" id="GO:0005886">
    <property type="term" value="C:plasma membrane"/>
    <property type="evidence" value="ECO:0007669"/>
    <property type="project" value="UniProtKB-SubCell"/>
</dbReference>
<dbReference type="GeneTree" id="ENSGT00940000155319"/>
<dbReference type="PANTHER" id="PTHR45710:SF35">
    <property type="entry name" value="C-TYPE LECTIN DOMAIN FAMILY 2 MEMBER D"/>
    <property type="match status" value="1"/>
</dbReference>
<evidence type="ECO:0000256" key="2">
    <source>
        <dbReference type="ARBA" id="ARBA00022734"/>
    </source>
</evidence>
<name>K7F9G5_PELSI</name>
<keyword evidence="3" id="KW-1133">Transmembrane helix</keyword>
<dbReference type="OMA" id="ERQCAYL"/>
<keyword evidence="2" id="KW-0430">Lectin</keyword>
<dbReference type="EMBL" id="AGCU01028689">
    <property type="status" value="NOT_ANNOTATED_CDS"/>
    <property type="molecule type" value="Genomic_DNA"/>
</dbReference>
<dbReference type="Ensembl" id="ENSPSIT00000004701.1">
    <property type="protein sequence ID" value="ENSPSIP00000004675.1"/>
    <property type="gene ID" value="ENSPSIG00000004376.1"/>
</dbReference>
<dbReference type="eggNOG" id="KOG4297">
    <property type="taxonomic scope" value="Eukaryota"/>
</dbReference>
<dbReference type="Pfam" id="PF00059">
    <property type="entry name" value="Lectin_C"/>
    <property type="match status" value="1"/>
</dbReference>
<dbReference type="CDD" id="cd03593">
    <property type="entry name" value="CLECT_NK_receptors_like"/>
    <property type="match status" value="1"/>
</dbReference>
<dbReference type="HOGENOM" id="CLU_049894_8_4_1"/>
<sequence length="164" mass="18544">KALAQRCAVLNLLLVVLLASLVVILIIILAARPAISNGACPDGWVGYRGKCYYFSESEATWTDSQKNCSAHGASLAGIDSPQEMDFIRRYKDPSSRYWIGLRREPGQPWKWTNGTEFNSLFRVRGERQCAYLDDREVSSARCYVEMHFICSRPDECSRRKLSAA</sequence>
<accession>K7F9G5</accession>
<dbReference type="InterPro" id="IPR016187">
    <property type="entry name" value="CTDL_fold"/>
</dbReference>
<dbReference type="PANTHER" id="PTHR45710">
    <property type="entry name" value="C-TYPE LECTIN DOMAIN-CONTAINING PROTEIN 180"/>
    <property type="match status" value="1"/>
</dbReference>
<keyword evidence="3" id="KW-0472">Membrane</keyword>
<feature type="domain" description="C-type lectin" evidence="4">
    <location>
        <begin position="47"/>
        <end position="151"/>
    </location>
</feature>
<evidence type="ECO:0000256" key="3">
    <source>
        <dbReference type="SAM" id="Phobius"/>
    </source>
</evidence>